<evidence type="ECO:0000313" key="3">
    <source>
        <dbReference type="Proteomes" id="UP000294508"/>
    </source>
</evidence>
<dbReference type="AlphaFoldDB" id="A0A4R2H271"/>
<name>A0A4R2H271_9ACTN</name>
<proteinExistence type="predicted"/>
<sequence length="279" mass="30490">MKRFILDGVGGIAENLIAAAIGGGLATGWRLIRKRTSSKDVRAMWAPFLTEPSCIVEGILSPRLLCESFPDSVSPRHRDVALSLLPDLERYVGEQEASGLMGKGDHEAIVRIQAGLARVGLRATLPVRSDHELGEHRLDNLIVVGGPDVNVVTKDLLTRLRCELVISRGEHDRNVVEDLRHGIHYSTKYDNSHLQDYGIIVKAPSPYQSGKVVVIVAGAYGHGCIAAGHLAVTAVKELSDYGRRYSRGFECVVSHRRTGETSSPIEENSILFAREIHSS</sequence>
<keyword evidence="1" id="KW-0472">Membrane</keyword>
<evidence type="ECO:0000313" key="2">
    <source>
        <dbReference type="EMBL" id="TCO17250.1"/>
    </source>
</evidence>
<keyword evidence="3" id="KW-1185">Reference proteome</keyword>
<gene>
    <name evidence="2" type="ORF">EV652_11878</name>
</gene>
<dbReference type="OrthoDB" id="5188481at2"/>
<protein>
    <submittedName>
        <fullName evidence="2">S-layer family protein</fullName>
    </submittedName>
</protein>
<keyword evidence="1" id="KW-1133">Transmembrane helix</keyword>
<reference evidence="2 3" key="1">
    <citation type="journal article" date="2015" name="Stand. Genomic Sci.">
        <title>Genomic Encyclopedia of Bacterial and Archaeal Type Strains, Phase III: the genomes of soil and plant-associated and newly described type strains.</title>
        <authorList>
            <person name="Whitman W.B."/>
            <person name="Woyke T."/>
            <person name="Klenk H.P."/>
            <person name="Zhou Y."/>
            <person name="Lilburn T.G."/>
            <person name="Beck B.J."/>
            <person name="De Vos P."/>
            <person name="Vandamme P."/>
            <person name="Eisen J.A."/>
            <person name="Garrity G."/>
            <person name="Hugenholtz P."/>
            <person name="Kyrpides N.C."/>
        </authorList>
    </citation>
    <scope>NUCLEOTIDE SEQUENCE [LARGE SCALE GENOMIC DNA]</scope>
    <source>
        <strain evidence="2 3">VKM Ac-2572</strain>
    </source>
</reference>
<evidence type="ECO:0000256" key="1">
    <source>
        <dbReference type="SAM" id="Phobius"/>
    </source>
</evidence>
<comment type="caution">
    <text evidence="2">The sequence shown here is derived from an EMBL/GenBank/DDBJ whole genome shotgun (WGS) entry which is preliminary data.</text>
</comment>
<keyword evidence="1" id="KW-0812">Transmembrane</keyword>
<dbReference type="EMBL" id="SLWN01000018">
    <property type="protein sequence ID" value="TCO17250.1"/>
    <property type="molecule type" value="Genomic_DNA"/>
</dbReference>
<dbReference type="RefSeq" id="WP_132214746.1">
    <property type="nucleotide sequence ID" value="NZ_SLWN01000018.1"/>
</dbReference>
<dbReference type="Proteomes" id="UP000294508">
    <property type="component" value="Unassembled WGS sequence"/>
</dbReference>
<accession>A0A4R2H271</accession>
<feature type="transmembrane region" description="Helical" evidence="1">
    <location>
        <begin position="12"/>
        <end position="32"/>
    </location>
</feature>
<organism evidence="2 3">
    <name type="scientific">Kribbella steppae</name>
    <dbReference type="NCBI Taxonomy" id="2512223"/>
    <lineage>
        <taxon>Bacteria</taxon>
        <taxon>Bacillati</taxon>
        <taxon>Actinomycetota</taxon>
        <taxon>Actinomycetes</taxon>
        <taxon>Propionibacteriales</taxon>
        <taxon>Kribbellaceae</taxon>
        <taxon>Kribbella</taxon>
    </lineage>
</organism>